<name>A0A0A9DZ75_ARUDO</name>
<evidence type="ECO:0000313" key="1">
    <source>
        <dbReference type="EMBL" id="JAD92013.1"/>
    </source>
</evidence>
<organism evidence="1">
    <name type="scientific">Arundo donax</name>
    <name type="common">Giant reed</name>
    <name type="synonym">Donax arundinaceus</name>
    <dbReference type="NCBI Taxonomy" id="35708"/>
    <lineage>
        <taxon>Eukaryota</taxon>
        <taxon>Viridiplantae</taxon>
        <taxon>Streptophyta</taxon>
        <taxon>Embryophyta</taxon>
        <taxon>Tracheophyta</taxon>
        <taxon>Spermatophyta</taxon>
        <taxon>Magnoliopsida</taxon>
        <taxon>Liliopsida</taxon>
        <taxon>Poales</taxon>
        <taxon>Poaceae</taxon>
        <taxon>PACMAD clade</taxon>
        <taxon>Arundinoideae</taxon>
        <taxon>Arundineae</taxon>
        <taxon>Arundo</taxon>
    </lineage>
</organism>
<sequence length="39" mass="4689">MPRSKPKHLYTTLVFLLCLRSVICYRFAKLLFEYLLLVV</sequence>
<reference evidence="1" key="2">
    <citation type="journal article" date="2015" name="Data Brief">
        <title>Shoot transcriptome of the giant reed, Arundo donax.</title>
        <authorList>
            <person name="Barrero R.A."/>
            <person name="Guerrero F.D."/>
            <person name="Moolhuijzen P."/>
            <person name="Goolsby J.A."/>
            <person name="Tidwell J."/>
            <person name="Bellgard S.E."/>
            <person name="Bellgard M.I."/>
        </authorList>
    </citation>
    <scope>NUCLEOTIDE SEQUENCE</scope>
    <source>
        <tissue evidence="1">Shoot tissue taken approximately 20 cm above the soil surface</tissue>
    </source>
</reference>
<accession>A0A0A9DZ75</accession>
<proteinExistence type="predicted"/>
<protein>
    <submittedName>
        <fullName evidence="1">Uncharacterized protein</fullName>
    </submittedName>
</protein>
<dbReference type="EMBL" id="GBRH01205882">
    <property type="protein sequence ID" value="JAD92013.1"/>
    <property type="molecule type" value="Transcribed_RNA"/>
</dbReference>
<reference evidence="1" key="1">
    <citation type="submission" date="2014-09" db="EMBL/GenBank/DDBJ databases">
        <authorList>
            <person name="Magalhaes I.L.F."/>
            <person name="Oliveira U."/>
            <person name="Santos F.R."/>
            <person name="Vidigal T.H.D.A."/>
            <person name="Brescovit A.D."/>
            <person name="Santos A.J."/>
        </authorList>
    </citation>
    <scope>NUCLEOTIDE SEQUENCE</scope>
    <source>
        <tissue evidence="1">Shoot tissue taken approximately 20 cm above the soil surface</tissue>
    </source>
</reference>
<dbReference type="AlphaFoldDB" id="A0A0A9DZ75"/>